<accession>A0AAV4ZSB7</accession>
<keyword evidence="4" id="KW-1185">Reference proteome</keyword>
<evidence type="ECO:0000313" key="3">
    <source>
        <dbReference type="EMBL" id="GJD91092.1"/>
    </source>
</evidence>
<dbReference type="InterPro" id="IPR032109">
    <property type="entry name" value="Big_3_5"/>
</dbReference>
<protein>
    <recommendedName>
        <fullName evidence="2">Bacterial Ig-like domain-containing protein</fullName>
    </recommendedName>
</protein>
<dbReference type="Gene3D" id="2.60.40.10">
    <property type="entry name" value="Immunoglobulins"/>
    <property type="match status" value="1"/>
</dbReference>
<evidence type="ECO:0000259" key="2">
    <source>
        <dbReference type="Pfam" id="PF16640"/>
    </source>
</evidence>
<dbReference type="InterPro" id="IPR013783">
    <property type="entry name" value="Ig-like_fold"/>
</dbReference>
<sequence>MSLSSEAAGISGTYSGDADNGGSTSGIVNQVVTAALTTTTLSSSQNPSTVLQAARFTARISGPGGTPGGTVAFRDGGTVLGTAALAAGSAAFTTGDLIAGPHTITAVYSGDASYAGSTSAALTQTVAAAAGGITLTVNAAGRDGSFGFGSTLPGAASFTLSSTGNRVTRSFDTVPAGTYSITSLGLPPGFVLQGSSCSNGTATSNSVTFTVAAGTRVSCSFNAGFDEERVRRTTQAAIRSFLQQRAEAIAQAQPDTRRFHDRFTGATFSSDGTGGLVPTYSASPLDVTGSTAVGSTNFSASTSLSRLLRPDAKLEFDAWTEVRSGSYRDSFDANPLTAGVIGPRSRTSGSFAMGFVGLDYRIQPGHDTASRRPNLPPAAHPHGRQTRRLTSPHVRLIRSRPIHSIGTLRSRHIDPMPVPGAFSIA</sequence>
<proteinExistence type="predicted"/>
<organism evidence="3 4">
    <name type="scientific">Methylobacterium hispanicum</name>
    <dbReference type="NCBI Taxonomy" id="270350"/>
    <lineage>
        <taxon>Bacteria</taxon>
        <taxon>Pseudomonadati</taxon>
        <taxon>Pseudomonadota</taxon>
        <taxon>Alphaproteobacteria</taxon>
        <taxon>Hyphomicrobiales</taxon>
        <taxon>Methylobacteriaceae</taxon>
        <taxon>Methylobacterium</taxon>
    </lineage>
</organism>
<dbReference type="RefSeq" id="WP_156453512.1">
    <property type="nucleotide sequence ID" value="NZ_BPQO01000024.1"/>
</dbReference>
<feature type="region of interest" description="Disordered" evidence="1">
    <location>
        <begin position="365"/>
        <end position="389"/>
    </location>
</feature>
<evidence type="ECO:0000313" key="4">
    <source>
        <dbReference type="Proteomes" id="UP001055247"/>
    </source>
</evidence>
<reference evidence="3" key="1">
    <citation type="journal article" date="2016" name="Front. Microbiol.">
        <title>Genome Sequence of the Piezophilic, Mesophilic Sulfate-Reducing Bacterium Desulfovibrio indicus J2T.</title>
        <authorList>
            <person name="Cao J."/>
            <person name="Maignien L."/>
            <person name="Shao Z."/>
            <person name="Alain K."/>
            <person name="Jebbar M."/>
        </authorList>
    </citation>
    <scope>NUCLEOTIDE SEQUENCE</scope>
    <source>
        <strain evidence="3">DSM 16372</strain>
    </source>
</reference>
<feature type="domain" description="Bacterial Ig-like" evidence="2">
    <location>
        <begin position="41"/>
        <end position="127"/>
    </location>
</feature>
<reference evidence="3" key="2">
    <citation type="submission" date="2021-08" db="EMBL/GenBank/DDBJ databases">
        <authorList>
            <person name="Tani A."/>
            <person name="Ola A."/>
            <person name="Ogura Y."/>
            <person name="Katsura K."/>
            <person name="Hayashi T."/>
        </authorList>
    </citation>
    <scope>NUCLEOTIDE SEQUENCE</scope>
    <source>
        <strain evidence="3">DSM 16372</strain>
    </source>
</reference>
<dbReference type="Proteomes" id="UP001055247">
    <property type="component" value="Unassembled WGS sequence"/>
</dbReference>
<evidence type="ECO:0000256" key="1">
    <source>
        <dbReference type="SAM" id="MobiDB-lite"/>
    </source>
</evidence>
<dbReference type="AlphaFoldDB" id="A0AAV4ZSB7"/>
<dbReference type="Pfam" id="PF16640">
    <property type="entry name" value="Big_3_5"/>
    <property type="match status" value="1"/>
</dbReference>
<name>A0AAV4ZSB7_9HYPH</name>
<dbReference type="EMBL" id="BPQO01000024">
    <property type="protein sequence ID" value="GJD91092.1"/>
    <property type="molecule type" value="Genomic_DNA"/>
</dbReference>
<gene>
    <name evidence="3" type="ORF">BHAOGJBA_4639</name>
</gene>
<comment type="caution">
    <text evidence="3">The sequence shown here is derived from an EMBL/GenBank/DDBJ whole genome shotgun (WGS) entry which is preliminary data.</text>
</comment>